<dbReference type="CDD" id="cd16917">
    <property type="entry name" value="HATPase_UhpB-NarQ-NarX-like"/>
    <property type="match status" value="1"/>
</dbReference>
<evidence type="ECO:0000256" key="3">
    <source>
        <dbReference type="ARBA" id="ARBA00022553"/>
    </source>
</evidence>
<dbReference type="Pfam" id="PF07730">
    <property type="entry name" value="HisKA_3"/>
    <property type="match status" value="1"/>
</dbReference>
<keyword evidence="3" id="KW-0597">Phosphoprotein</keyword>
<evidence type="ECO:0000256" key="8">
    <source>
        <dbReference type="ARBA" id="ARBA00023012"/>
    </source>
</evidence>
<evidence type="ECO:0000313" key="13">
    <source>
        <dbReference type="Proteomes" id="UP000754495"/>
    </source>
</evidence>
<keyword evidence="6 12" id="KW-0418">Kinase</keyword>
<dbReference type="Gene3D" id="3.30.565.10">
    <property type="entry name" value="Histidine kinase-like ATPase, C-terminal domain"/>
    <property type="match status" value="1"/>
</dbReference>
<evidence type="ECO:0000256" key="7">
    <source>
        <dbReference type="ARBA" id="ARBA00022840"/>
    </source>
</evidence>
<keyword evidence="4" id="KW-0808">Transferase</keyword>
<comment type="catalytic activity">
    <reaction evidence="1">
        <text>ATP + protein L-histidine = ADP + protein N-phospho-L-histidine.</text>
        <dbReference type="EC" id="2.7.13.3"/>
    </reaction>
</comment>
<dbReference type="PANTHER" id="PTHR24421">
    <property type="entry name" value="NITRATE/NITRITE SENSOR PROTEIN NARX-RELATED"/>
    <property type="match status" value="1"/>
</dbReference>
<dbReference type="InterPro" id="IPR055558">
    <property type="entry name" value="DUF7134"/>
</dbReference>
<dbReference type="InterPro" id="IPR011712">
    <property type="entry name" value="Sig_transdc_His_kin_sub3_dim/P"/>
</dbReference>
<dbReference type="GO" id="GO:0016301">
    <property type="term" value="F:kinase activity"/>
    <property type="evidence" value="ECO:0007669"/>
    <property type="project" value="UniProtKB-KW"/>
</dbReference>
<gene>
    <name evidence="12" type="ORF">FHX46_001095</name>
</gene>
<evidence type="ECO:0000256" key="2">
    <source>
        <dbReference type="ARBA" id="ARBA00012438"/>
    </source>
</evidence>
<dbReference type="PANTHER" id="PTHR24421:SF10">
    <property type="entry name" value="NITRATE_NITRITE SENSOR PROTEIN NARQ"/>
    <property type="match status" value="1"/>
</dbReference>
<feature type="domain" description="Signal transduction histidine kinase subgroup 3 dimerisation and phosphoacceptor" evidence="10">
    <location>
        <begin position="171"/>
        <end position="234"/>
    </location>
</feature>
<evidence type="ECO:0000256" key="1">
    <source>
        <dbReference type="ARBA" id="ARBA00000085"/>
    </source>
</evidence>
<keyword evidence="13" id="KW-1185">Reference proteome</keyword>
<dbReference type="Pfam" id="PF02518">
    <property type="entry name" value="HATPase_c"/>
    <property type="match status" value="1"/>
</dbReference>
<feature type="domain" description="Histidine kinase/HSP90-like ATPase" evidence="9">
    <location>
        <begin position="276"/>
        <end position="363"/>
    </location>
</feature>
<organism evidence="12 13">
    <name type="scientific">Amycolatopsis viridis</name>
    <dbReference type="NCBI Taxonomy" id="185678"/>
    <lineage>
        <taxon>Bacteria</taxon>
        <taxon>Bacillati</taxon>
        <taxon>Actinomycetota</taxon>
        <taxon>Actinomycetes</taxon>
        <taxon>Pseudonocardiales</taxon>
        <taxon>Pseudonocardiaceae</taxon>
        <taxon>Amycolatopsis</taxon>
    </lineage>
</organism>
<name>A0ABX0SSU1_9PSEU</name>
<comment type="caution">
    <text evidence="12">The sequence shown here is derived from an EMBL/GenBank/DDBJ whole genome shotgun (WGS) entry which is preliminary data.</text>
</comment>
<protein>
    <recommendedName>
        <fullName evidence="2">histidine kinase</fullName>
        <ecNumber evidence="2">2.7.13.3</ecNumber>
    </recommendedName>
</protein>
<evidence type="ECO:0000259" key="9">
    <source>
        <dbReference type="Pfam" id="PF02518"/>
    </source>
</evidence>
<dbReference type="InterPro" id="IPR003594">
    <property type="entry name" value="HATPase_dom"/>
</dbReference>
<accession>A0ABX0SSU1</accession>
<dbReference type="EMBL" id="JAANOU010000001">
    <property type="protein sequence ID" value="NIH78565.1"/>
    <property type="molecule type" value="Genomic_DNA"/>
</dbReference>
<dbReference type="InterPro" id="IPR050482">
    <property type="entry name" value="Sensor_HK_TwoCompSys"/>
</dbReference>
<dbReference type="Proteomes" id="UP000754495">
    <property type="component" value="Unassembled WGS sequence"/>
</dbReference>
<evidence type="ECO:0000259" key="10">
    <source>
        <dbReference type="Pfam" id="PF07730"/>
    </source>
</evidence>
<sequence>MHRLLQWLRGHPWLADLPLYAYFLFPPLVQDRPDWRPVWVQALVLAGMVLPLLWRRRAPGLVAAVVLAAVAVHYAAEVQTYDRGRSEIAMAVVLYTLVVLGRRRAAAVTAAGVVVLDVWWACTWSAGTAISPWTAILGTLPLHITAWALGEFVRARRAVAAESQRRVLAEERSRIARELHDVVAHSVSVMVLQAEGAKLLAHRDPDRAAQALETIGGTGRGALGELRRLLGVLHGTEPHPGIGDLRDLAARSSVGRRPVRLEVRGDGGALPASAALQAYRIVQEGLTNVLKHAPPDAETFVLVEFGDQVRIEVVNSGGTGKPPALPSSGRGLAGVAQRVEMFGGTLHTGPTPDGGYRLAATLRAAS</sequence>
<keyword evidence="7" id="KW-0067">ATP-binding</keyword>
<dbReference type="Gene3D" id="1.20.5.1930">
    <property type="match status" value="1"/>
</dbReference>
<evidence type="ECO:0000313" key="12">
    <source>
        <dbReference type="EMBL" id="NIH78565.1"/>
    </source>
</evidence>
<keyword evidence="8" id="KW-0902">Two-component regulatory system</keyword>
<dbReference type="RefSeq" id="WP_167111232.1">
    <property type="nucleotide sequence ID" value="NZ_JAANOU010000001.1"/>
</dbReference>
<dbReference type="EC" id="2.7.13.3" evidence="2"/>
<evidence type="ECO:0000259" key="11">
    <source>
        <dbReference type="Pfam" id="PF23539"/>
    </source>
</evidence>
<evidence type="ECO:0000256" key="5">
    <source>
        <dbReference type="ARBA" id="ARBA00022741"/>
    </source>
</evidence>
<dbReference type="InterPro" id="IPR036890">
    <property type="entry name" value="HATPase_C_sf"/>
</dbReference>
<evidence type="ECO:0000256" key="6">
    <source>
        <dbReference type="ARBA" id="ARBA00022777"/>
    </source>
</evidence>
<feature type="domain" description="DUF7134" evidence="11">
    <location>
        <begin position="5"/>
        <end position="157"/>
    </location>
</feature>
<reference evidence="12 13" key="1">
    <citation type="submission" date="2020-03" db="EMBL/GenBank/DDBJ databases">
        <title>Sequencing the genomes of 1000 actinobacteria strains.</title>
        <authorList>
            <person name="Klenk H.-P."/>
        </authorList>
    </citation>
    <scope>NUCLEOTIDE SEQUENCE [LARGE SCALE GENOMIC DNA]</scope>
    <source>
        <strain evidence="12 13">DSM 45668</strain>
    </source>
</reference>
<dbReference type="SUPFAM" id="SSF55874">
    <property type="entry name" value="ATPase domain of HSP90 chaperone/DNA topoisomerase II/histidine kinase"/>
    <property type="match status" value="1"/>
</dbReference>
<dbReference type="Pfam" id="PF23539">
    <property type="entry name" value="DUF7134"/>
    <property type="match status" value="1"/>
</dbReference>
<keyword evidence="5" id="KW-0547">Nucleotide-binding</keyword>
<evidence type="ECO:0000256" key="4">
    <source>
        <dbReference type="ARBA" id="ARBA00022679"/>
    </source>
</evidence>
<proteinExistence type="predicted"/>